<gene>
    <name evidence="2" type="ORF">DU508_09745</name>
</gene>
<dbReference type="AlphaFoldDB" id="A0A369Q330"/>
<dbReference type="Pfam" id="PF00027">
    <property type="entry name" value="cNMP_binding"/>
    <property type="match status" value="1"/>
</dbReference>
<dbReference type="InterPro" id="IPR039373">
    <property type="entry name" value="Peptidase_M28B"/>
</dbReference>
<dbReference type="Gene3D" id="3.50.30.30">
    <property type="match status" value="1"/>
</dbReference>
<evidence type="ECO:0000313" key="3">
    <source>
        <dbReference type="Proteomes" id="UP000253961"/>
    </source>
</evidence>
<feature type="domain" description="Cyclic nucleotide-binding" evidence="1">
    <location>
        <begin position="65"/>
        <end position="141"/>
    </location>
</feature>
<comment type="caution">
    <text evidence="2">The sequence shown here is derived from an EMBL/GenBank/DDBJ whole genome shotgun (WGS) entry which is preliminary data.</text>
</comment>
<dbReference type="PANTHER" id="PTHR10404">
    <property type="entry name" value="N-ACETYLATED-ALPHA-LINKED ACIDIC DIPEPTIDASE"/>
    <property type="match status" value="1"/>
</dbReference>
<dbReference type="Gene3D" id="2.60.120.10">
    <property type="entry name" value="Jelly Rolls"/>
    <property type="match status" value="1"/>
</dbReference>
<dbReference type="InterPro" id="IPR007484">
    <property type="entry name" value="Peptidase_M28"/>
</dbReference>
<dbReference type="Gene3D" id="3.40.630.10">
    <property type="entry name" value="Zn peptidases"/>
    <property type="match status" value="1"/>
</dbReference>
<accession>A0A369Q330</accession>
<dbReference type="SUPFAM" id="SSF52025">
    <property type="entry name" value="PA domain"/>
    <property type="match status" value="1"/>
</dbReference>
<sequence length="646" mass="73285">MLYLITHPLFRLHSDKLLFMQEPLFHKDYQNLFSLFNSIYPISHEIKAAIISNSEVIETKKKTKLLSVGQRSNTIYFIAKGAVRIYYLDKEGKETNTWFLFENELLISVYSFYTGHPSFEYIETLEDCTFIAVKREKLDEMYLKHMEFNFSGRKLTEFYHMRNEMQANELRMLNAKERYEKLLERNPQLIGESQPLISFKTNRNMIPINCGSTPVGGVTAEVVYLASTTDFEKIDLKGKIVFSENHPSRVLAMAAKAGAIGVLGYSMPKYTQPEIHQTSIQFSSMKANSEVWTLLLSYAAKEKLKATCLKGSTKLKVNIQTKIYPSEELTIVANVKGSINPNERFVFSAHVQEPGANDNASGVGTLAEMARLTAELYQAKKLIPQRTLTFLWGDEIVSTRRYITEDTARAKGIMWGMSLDMVGEDTQKTGGSFLIEKMPDPSAIWTRGTDKHTEWGAGDVKEKDLFPHYFNDFIFNICKAQGKFANWAVNYNPFEGGSDHTPFLQHKIPGLLMWHFTDVFYHTDNDRIDKVSATEMKNVAISGLTAAFTLISANENTATATVSQVKTDALARLKTEFELSKKAIADGKAATDEKHIIEVWSKWYIDALATINKMPVKAETTRVGSAIKFATNEIEKQTRLYLEALK</sequence>
<proteinExistence type="predicted"/>
<evidence type="ECO:0000313" key="2">
    <source>
        <dbReference type="EMBL" id="RDC57426.1"/>
    </source>
</evidence>
<dbReference type="CDD" id="cd00038">
    <property type="entry name" value="CAP_ED"/>
    <property type="match status" value="1"/>
</dbReference>
<dbReference type="InterPro" id="IPR014710">
    <property type="entry name" value="RmlC-like_jellyroll"/>
</dbReference>
<dbReference type="SUPFAM" id="SSF51206">
    <property type="entry name" value="cAMP-binding domain-like"/>
    <property type="match status" value="1"/>
</dbReference>
<protein>
    <submittedName>
        <fullName evidence="2">Peptidase M28</fullName>
    </submittedName>
</protein>
<dbReference type="PANTHER" id="PTHR10404:SF46">
    <property type="entry name" value="VACUOLAR PROTEIN SORTING-ASSOCIATED PROTEIN 70"/>
    <property type="match status" value="1"/>
</dbReference>
<organism evidence="2 3">
    <name type="scientific">Pedobacter chinensis</name>
    <dbReference type="NCBI Taxonomy" id="2282421"/>
    <lineage>
        <taxon>Bacteria</taxon>
        <taxon>Pseudomonadati</taxon>
        <taxon>Bacteroidota</taxon>
        <taxon>Sphingobacteriia</taxon>
        <taxon>Sphingobacteriales</taxon>
        <taxon>Sphingobacteriaceae</taxon>
        <taxon>Pedobacter</taxon>
    </lineage>
</organism>
<name>A0A369Q330_9SPHI</name>
<dbReference type="EMBL" id="QPKV01000003">
    <property type="protein sequence ID" value="RDC57426.1"/>
    <property type="molecule type" value="Genomic_DNA"/>
</dbReference>
<dbReference type="InterPro" id="IPR046450">
    <property type="entry name" value="PA_dom_sf"/>
</dbReference>
<dbReference type="Proteomes" id="UP000253961">
    <property type="component" value="Unassembled WGS sequence"/>
</dbReference>
<dbReference type="SUPFAM" id="SSF53187">
    <property type="entry name" value="Zn-dependent exopeptidases"/>
    <property type="match status" value="1"/>
</dbReference>
<dbReference type="PROSITE" id="PS50042">
    <property type="entry name" value="CNMP_BINDING_3"/>
    <property type="match status" value="1"/>
</dbReference>
<dbReference type="Pfam" id="PF04389">
    <property type="entry name" value="Peptidase_M28"/>
    <property type="match status" value="1"/>
</dbReference>
<keyword evidence="3" id="KW-1185">Reference proteome</keyword>
<dbReference type="InterPro" id="IPR000595">
    <property type="entry name" value="cNMP-bd_dom"/>
</dbReference>
<dbReference type="InterPro" id="IPR018490">
    <property type="entry name" value="cNMP-bd_dom_sf"/>
</dbReference>
<evidence type="ECO:0000259" key="1">
    <source>
        <dbReference type="PROSITE" id="PS50042"/>
    </source>
</evidence>
<reference evidence="2 3" key="1">
    <citation type="submission" date="2018-07" db="EMBL/GenBank/DDBJ databases">
        <title>Pedobacter sp. nov., isolated from soil.</title>
        <authorList>
            <person name="Zhou L.Y."/>
            <person name="Du Z.J."/>
        </authorList>
    </citation>
    <scope>NUCLEOTIDE SEQUENCE [LARGE SCALE GENOMIC DNA]</scope>
    <source>
        <strain evidence="2 3">JDX94</strain>
    </source>
</reference>